<proteinExistence type="predicted"/>
<evidence type="ECO:0000256" key="2">
    <source>
        <dbReference type="PROSITE-ProRule" id="PRU00708"/>
    </source>
</evidence>
<name>A0AA39SD28_ACESA</name>
<dbReference type="NCBIfam" id="TIGR00756">
    <property type="entry name" value="PPR"/>
    <property type="match status" value="5"/>
</dbReference>
<evidence type="ECO:0000259" key="3">
    <source>
        <dbReference type="Pfam" id="PF03981"/>
    </source>
</evidence>
<dbReference type="Proteomes" id="UP001168877">
    <property type="component" value="Unassembled WGS sequence"/>
</dbReference>
<dbReference type="GO" id="GO:0003723">
    <property type="term" value="F:RNA binding"/>
    <property type="evidence" value="ECO:0007669"/>
    <property type="project" value="InterPro"/>
</dbReference>
<dbReference type="PROSITE" id="PS51375">
    <property type="entry name" value="PPR"/>
    <property type="match status" value="7"/>
</dbReference>
<dbReference type="PANTHER" id="PTHR47926">
    <property type="entry name" value="PENTATRICOPEPTIDE REPEAT-CONTAINING PROTEIN"/>
    <property type="match status" value="1"/>
</dbReference>
<dbReference type="InterPro" id="IPR046960">
    <property type="entry name" value="PPR_At4g14850-like_plant"/>
</dbReference>
<evidence type="ECO:0000256" key="1">
    <source>
        <dbReference type="ARBA" id="ARBA00022737"/>
    </source>
</evidence>
<organism evidence="4 5">
    <name type="scientific">Acer saccharum</name>
    <name type="common">Sugar maple</name>
    <dbReference type="NCBI Taxonomy" id="4024"/>
    <lineage>
        <taxon>Eukaryota</taxon>
        <taxon>Viridiplantae</taxon>
        <taxon>Streptophyta</taxon>
        <taxon>Embryophyta</taxon>
        <taxon>Tracheophyta</taxon>
        <taxon>Spermatophyta</taxon>
        <taxon>Magnoliopsida</taxon>
        <taxon>eudicotyledons</taxon>
        <taxon>Gunneridae</taxon>
        <taxon>Pentapetalae</taxon>
        <taxon>rosids</taxon>
        <taxon>malvids</taxon>
        <taxon>Sapindales</taxon>
        <taxon>Sapindaceae</taxon>
        <taxon>Hippocastanoideae</taxon>
        <taxon>Acereae</taxon>
        <taxon>Acer</taxon>
    </lineage>
</organism>
<dbReference type="InterPro" id="IPR011990">
    <property type="entry name" value="TPR-like_helical_dom_sf"/>
</dbReference>
<feature type="repeat" description="PPR" evidence="2">
    <location>
        <begin position="887"/>
        <end position="921"/>
    </location>
</feature>
<sequence>MLPRWSRALGSLKNLKYRNDVCPIPRQTYSMATAAAAADVSPPPPKSPVNLDKLFWSKPCSLALPADSPHRMDEPNYEGFKRIILKLMLFYSKQSKSIRGANVIYRRVVSQVDKPLIYDVFNLEKTFKMTFSLLVLHMWFCLRRLKEEGKEGVELGQYLYELYNHDVELRVSKAGVNLLLSKWMKELERIFYGNIVAYDAAMLPEAKKDELQNVIWRNVFCDDGTSKPDDAALRAVQSRSSTTVTIPSQSTRKTNSTIKTKFPISTEVNEPDKNYQIQPLIDLLRDSASKGSLRQSKTVHGFVLKSSFSDKELLILSNHLANAYSKCSYFDGACKVFDKMSQRNIFSWTVMIVGSTENGFFVDGFNFFCQMINDGMRPDSFALSAITQTCIGLDCVELGKLVHAQIVVGGLASHTVVVTSLLNMYAKLGRIEDSYKVFETMTEHTDVSWNAIISGFTLNGFHSEAFDHFLRMKNEEILPNMYTLISVSKAVGQLGDVDKGKEVESLASELGMESNVQVGTALIDMYSKCGSLRDARAVFDSNFTNCGVNMPWNAMISGYSQNECSQEALELYVRMCQNDIKSDVYTYCSVFNAIASSKYLQFGNQVHSMVLKSGSDMMVISVYNAIVDAYAKCGALVDVRKIFDRMEERNIVSWTTLVTAHSQCSQWEEALAIFSQMRKEGFIPNQFTFSSVLGSCSGLCFLEYGQQVHGLICKVGLDSDKCIESALVDMYAKCGSISEAEKVFEKIINPDTVSWTAMISSYAQHGLSENALQLFSRMEQLGIKANAVTLLCVLFACSHGGLVENGLHYFQVMEENYGLVPETEHYACIVDLFGRVGRLDDAMEFIRKMPIEPSEIVWQTLLGACRVHGNIELGKIAARKVLSIRPDSATYVLLSNTYIESGSLEDGHTLREVMKEQGFRKEPGCSWISVNGRVHKFYAGDQNHPQKR</sequence>
<dbReference type="PANTHER" id="PTHR47926:SF395">
    <property type="entry name" value="TETRATRICOPEPTIDE-LIKE HELICAL DOMAIN, DYW DOMAIN PROTEIN-RELATED"/>
    <property type="match status" value="1"/>
</dbReference>
<comment type="caution">
    <text evidence="4">The sequence shown here is derived from an EMBL/GenBank/DDBJ whole genome shotgun (WGS) entry which is preliminary data.</text>
</comment>
<dbReference type="InterPro" id="IPR046848">
    <property type="entry name" value="E_motif"/>
</dbReference>
<keyword evidence="1" id="KW-0677">Repeat</keyword>
<feature type="repeat" description="PPR" evidence="2">
    <location>
        <begin position="548"/>
        <end position="582"/>
    </location>
</feature>
<dbReference type="AlphaFoldDB" id="A0AA39SD28"/>
<keyword evidence="5" id="KW-1185">Reference proteome</keyword>
<dbReference type="InterPro" id="IPR002885">
    <property type="entry name" value="PPR_rpt"/>
</dbReference>
<gene>
    <name evidence="4" type="ORF">LWI29_007893</name>
</gene>
<dbReference type="InterPro" id="IPR021150">
    <property type="entry name" value="Ubiq_cyt_c_chap"/>
</dbReference>
<feature type="repeat" description="PPR" evidence="2">
    <location>
        <begin position="619"/>
        <end position="649"/>
    </location>
</feature>
<dbReference type="GO" id="GO:0009451">
    <property type="term" value="P:RNA modification"/>
    <property type="evidence" value="ECO:0007669"/>
    <property type="project" value="InterPro"/>
</dbReference>
<protein>
    <recommendedName>
        <fullName evidence="3">Ubiquinol-cytochrome c chaperone domain-containing protein</fullName>
    </recommendedName>
</protein>
<feature type="repeat" description="PPR" evidence="2">
    <location>
        <begin position="650"/>
        <end position="684"/>
    </location>
</feature>
<accession>A0AA39SD28</accession>
<dbReference type="Gene3D" id="1.25.40.10">
    <property type="entry name" value="Tetratricopeptide repeat domain"/>
    <property type="match status" value="4"/>
</dbReference>
<dbReference type="FunFam" id="1.25.40.10:FF:000696">
    <property type="entry name" value="Pentatricopeptide repeat-containing protein chloroplastic"/>
    <property type="match status" value="1"/>
</dbReference>
<feature type="repeat" description="PPR" evidence="2">
    <location>
        <begin position="344"/>
        <end position="378"/>
    </location>
</feature>
<evidence type="ECO:0000313" key="4">
    <source>
        <dbReference type="EMBL" id="KAK0595561.1"/>
    </source>
</evidence>
<feature type="repeat" description="PPR" evidence="2">
    <location>
        <begin position="751"/>
        <end position="785"/>
    </location>
</feature>
<reference evidence="4" key="2">
    <citation type="submission" date="2023-06" db="EMBL/GenBank/DDBJ databases">
        <authorList>
            <person name="Swenson N.G."/>
            <person name="Wegrzyn J.L."/>
            <person name="Mcevoy S.L."/>
        </authorList>
    </citation>
    <scope>NUCLEOTIDE SEQUENCE</scope>
    <source>
        <strain evidence="4">NS2018</strain>
        <tissue evidence="4">Leaf</tissue>
    </source>
</reference>
<reference evidence="4" key="1">
    <citation type="journal article" date="2022" name="Plant J.">
        <title>Strategies of tolerance reflected in two North American maple genomes.</title>
        <authorList>
            <person name="McEvoy S.L."/>
            <person name="Sezen U.U."/>
            <person name="Trouern-Trend A."/>
            <person name="McMahon S.M."/>
            <person name="Schaberg P.G."/>
            <person name="Yang J."/>
            <person name="Wegrzyn J.L."/>
            <person name="Swenson N.G."/>
        </authorList>
    </citation>
    <scope>NUCLEOTIDE SEQUENCE</scope>
    <source>
        <strain evidence="4">NS2018</strain>
    </source>
</reference>
<feature type="domain" description="Ubiquinol-cytochrome c chaperone" evidence="3">
    <location>
        <begin position="121"/>
        <end position="231"/>
    </location>
</feature>
<feature type="repeat" description="PPR" evidence="2">
    <location>
        <begin position="445"/>
        <end position="479"/>
    </location>
</feature>
<dbReference type="Pfam" id="PF13041">
    <property type="entry name" value="PPR_2"/>
    <property type="match status" value="3"/>
</dbReference>
<dbReference type="FunFam" id="1.25.40.10:FF:000353">
    <property type="entry name" value="Pentatricopeptide repeat-containing protein At4g39530"/>
    <property type="match status" value="1"/>
</dbReference>
<dbReference type="Pfam" id="PF01535">
    <property type="entry name" value="PPR"/>
    <property type="match status" value="7"/>
</dbReference>
<dbReference type="Pfam" id="PF03981">
    <property type="entry name" value="Ubiq_cyt_C_chap"/>
    <property type="match status" value="1"/>
</dbReference>
<dbReference type="FunFam" id="1.25.40.10:FF:001093">
    <property type="entry name" value="Pentatricopeptide repeat-containing protein At2g34400"/>
    <property type="match status" value="1"/>
</dbReference>
<dbReference type="Pfam" id="PF20431">
    <property type="entry name" value="E_motif"/>
    <property type="match status" value="1"/>
</dbReference>
<dbReference type="EMBL" id="JAUESC010000004">
    <property type="protein sequence ID" value="KAK0595561.1"/>
    <property type="molecule type" value="Genomic_DNA"/>
</dbReference>
<dbReference type="FunFam" id="1.25.40.10:FF:000343">
    <property type="entry name" value="Pentatricopeptide repeat-containing protein At3g58590"/>
    <property type="match status" value="1"/>
</dbReference>
<evidence type="ECO:0000313" key="5">
    <source>
        <dbReference type="Proteomes" id="UP001168877"/>
    </source>
</evidence>
<dbReference type="FunFam" id="1.25.40.10:FF:002010">
    <property type="entry name" value="Os12g0109800 protein"/>
    <property type="match status" value="1"/>
</dbReference>